<feature type="repeat" description="TPR" evidence="3">
    <location>
        <begin position="79"/>
        <end position="112"/>
    </location>
</feature>
<dbReference type="PROSITE" id="PS50005">
    <property type="entry name" value="TPR"/>
    <property type="match status" value="2"/>
</dbReference>
<keyword evidence="5" id="KW-1185">Reference proteome</keyword>
<evidence type="ECO:0000256" key="3">
    <source>
        <dbReference type="PROSITE-ProRule" id="PRU00339"/>
    </source>
</evidence>
<comment type="caution">
    <text evidence="4">The sequence shown here is derived from an EMBL/GenBank/DDBJ whole genome shotgun (WGS) entry which is preliminary data.</text>
</comment>
<dbReference type="EMBL" id="SMFT01000001">
    <property type="protein sequence ID" value="TCK01457.1"/>
    <property type="molecule type" value="Genomic_DNA"/>
</dbReference>
<evidence type="ECO:0000256" key="1">
    <source>
        <dbReference type="ARBA" id="ARBA00022737"/>
    </source>
</evidence>
<proteinExistence type="predicted"/>
<dbReference type="AlphaFoldDB" id="A0A4R1G0B3"/>
<reference evidence="4 5" key="1">
    <citation type="submission" date="2019-03" db="EMBL/GenBank/DDBJ databases">
        <title>Genomic Encyclopedia of Type Strains, Phase IV (KMG-IV): sequencing the most valuable type-strain genomes for metagenomic binning, comparative biology and taxonomic classification.</title>
        <authorList>
            <person name="Goeker M."/>
        </authorList>
    </citation>
    <scope>NUCLEOTIDE SEQUENCE [LARGE SCALE GENOMIC DNA]</scope>
    <source>
        <strain evidence="4 5">DSM 15534</strain>
    </source>
</reference>
<feature type="repeat" description="TPR" evidence="3">
    <location>
        <begin position="45"/>
        <end position="78"/>
    </location>
</feature>
<keyword evidence="1" id="KW-0677">Repeat</keyword>
<organism evidence="4 5">
    <name type="scientific">Volucribacter psittacicida</name>
    <dbReference type="NCBI Taxonomy" id="203482"/>
    <lineage>
        <taxon>Bacteria</taxon>
        <taxon>Pseudomonadati</taxon>
        <taxon>Pseudomonadota</taxon>
        <taxon>Gammaproteobacteria</taxon>
        <taxon>Pasteurellales</taxon>
        <taxon>Pasteurellaceae</taxon>
        <taxon>Volucribacter</taxon>
    </lineage>
</organism>
<sequence>MLNLLLNLKSAVRFSLVFLMIGLMLGCVSHSTSPTKEEFNKQQAAKARIELALGYLAQQDMQQAKINLDRALAHAPNDYLVHAALAYFYQKQGETNQAEQAYLTAIELDPKQGDSYNNYATFLCSQGRFEQAYTQFEQALNSPHYYHQADTYENLVLCSAAAKDQIRLQQYFAQLQQRDPLRANQLLPLLKKE</sequence>
<dbReference type="OrthoDB" id="9814042at2"/>
<dbReference type="SUPFAM" id="SSF48452">
    <property type="entry name" value="TPR-like"/>
    <property type="match status" value="1"/>
</dbReference>
<dbReference type="SMART" id="SM00028">
    <property type="entry name" value="TPR"/>
    <property type="match status" value="3"/>
</dbReference>
<dbReference type="Pfam" id="PF13431">
    <property type="entry name" value="TPR_17"/>
    <property type="match status" value="2"/>
</dbReference>
<evidence type="ECO:0000313" key="5">
    <source>
        <dbReference type="Proteomes" id="UP000294702"/>
    </source>
</evidence>
<evidence type="ECO:0000256" key="2">
    <source>
        <dbReference type="ARBA" id="ARBA00022803"/>
    </source>
</evidence>
<dbReference type="RefSeq" id="WP_132687652.1">
    <property type="nucleotide sequence ID" value="NZ_SMFT01000001.1"/>
</dbReference>
<accession>A0A4R1G0B3</accession>
<dbReference type="Gene3D" id="1.25.40.10">
    <property type="entry name" value="Tetratricopeptide repeat domain"/>
    <property type="match status" value="1"/>
</dbReference>
<dbReference type="PANTHER" id="PTHR16193:SF0">
    <property type="entry name" value="TETRATRICOPEPTIDE REPEAT PROTEIN 27"/>
    <property type="match status" value="1"/>
</dbReference>
<dbReference type="NCBIfam" id="TIGR02521">
    <property type="entry name" value="type_IV_pilW"/>
    <property type="match status" value="1"/>
</dbReference>
<keyword evidence="2 3" id="KW-0802">TPR repeat</keyword>
<dbReference type="InterPro" id="IPR013360">
    <property type="entry name" value="Pilus_4_PilW"/>
</dbReference>
<name>A0A4R1G0B3_9PAST</name>
<dbReference type="PANTHER" id="PTHR16193">
    <property type="entry name" value="TETRATRICOPEPTIDE REPEAT PROTEIN 27"/>
    <property type="match status" value="1"/>
</dbReference>
<dbReference type="Proteomes" id="UP000294702">
    <property type="component" value="Unassembled WGS sequence"/>
</dbReference>
<evidence type="ECO:0000313" key="4">
    <source>
        <dbReference type="EMBL" id="TCK01457.1"/>
    </source>
</evidence>
<protein>
    <submittedName>
        <fullName evidence="4">Type IV pilus assembly protein PilF</fullName>
    </submittedName>
</protein>
<gene>
    <name evidence="4" type="ORF">EV694_0068</name>
</gene>
<dbReference type="InterPro" id="IPR011990">
    <property type="entry name" value="TPR-like_helical_dom_sf"/>
</dbReference>
<dbReference type="InterPro" id="IPR044244">
    <property type="entry name" value="TTC27/Emw1"/>
</dbReference>
<dbReference type="InterPro" id="IPR019734">
    <property type="entry name" value="TPR_rpt"/>
</dbReference>